<proteinExistence type="predicted"/>
<gene>
    <name evidence="2" type="primary">gb12616</name>
    <name evidence="2" type="ORF">PR202_gb12616</name>
</gene>
<dbReference type="AlphaFoldDB" id="A0AAV5ENG5"/>
<evidence type="ECO:0000313" key="2">
    <source>
        <dbReference type="EMBL" id="GJN24849.1"/>
    </source>
</evidence>
<organism evidence="2 3">
    <name type="scientific">Eleusine coracana subsp. coracana</name>
    <dbReference type="NCBI Taxonomy" id="191504"/>
    <lineage>
        <taxon>Eukaryota</taxon>
        <taxon>Viridiplantae</taxon>
        <taxon>Streptophyta</taxon>
        <taxon>Embryophyta</taxon>
        <taxon>Tracheophyta</taxon>
        <taxon>Spermatophyta</taxon>
        <taxon>Magnoliopsida</taxon>
        <taxon>Liliopsida</taxon>
        <taxon>Poales</taxon>
        <taxon>Poaceae</taxon>
        <taxon>PACMAD clade</taxon>
        <taxon>Chloridoideae</taxon>
        <taxon>Cynodonteae</taxon>
        <taxon>Eleusininae</taxon>
        <taxon>Eleusine</taxon>
    </lineage>
</organism>
<dbReference type="Proteomes" id="UP001054889">
    <property type="component" value="Unassembled WGS sequence"/>
</dbReference>
<name>A0AAV5ENG5_ELECO</name>
<feature type="compositionally biased region" description="Low complexity" evidence="1">
    <location>
        <begin position="102"/>
        <end position="124"/>
    </location>
</feature>
<feature type="compositionally biased region" description="Basic residues" evidence="1">
    <location>
        <begin position="125"/>
        <end position="138"/>
    </location>
</feature>
<keyword evidence="3" id="KW-1185">Reference proteome</keyword>
<feature type="region of interest" description="Disordered" evidence="1">
    <location>
        <begin position="30"/>
        <end position="56"/>
    </location>
</feature>
<accession>A0AAV5ENG5</accession>
<feature type="region of interest" description="Disordered" evidence="1">
    <location>
        <begin position="102"/>
        <end position="154"/>
    </location>
</feature>
<comment type="caution">
    <text evidence="2">The sequence shown here is derived from an EMBL/GenBank/DDBJ whole genome shotgun (WGS) entry which is preliminary data.</text>
</comment>
<dbReference type="EMBL" id="BQKI01000077">
    <property type="protein sequence ID" value="GJN24849.1"/>
    <property type="molecule type" value="Genomic_DNA"/>
</dbReference>
<sequence length="272" mass="28599">MYCSCLTLSPTTFCSSLALRESASPSMTCRTAAATSSPQNDPSSFLGTSTPTPRSAMARAMSPWSTMNGSITSGWPYRNSPSPTDPHPQCVRNAPTAACARTRTCGTHPTLTTPRPATRASNPSSRRRPVGRRSAQRKRAPESSSPRASSRTWAAVTGASLPSATYSTDRLGCASSHRIVAENDDGSSEEAATTPLTGSSSSSSRSSGRRRPAGTTGLPKSCVVSSNISGSASGQLRWTMRRQLGRCICQKRWLSETPDALGRNAAAIHSAS</sequence>
<reference evidence="2" key="1">
    <citation type="journal article" date="2018" name="DNA Res.">
        <title>Multiple hybrid de novo genome assembly of finger millet, an orphan allotetraploid crop.</title>
        <authorList>
            <person name="Hatakeyama M."/>
            <person name="Aluri S."/>
            <person name="Balachadran M.T."/>
            <person name="Sivarajan S.R."/>
            <person name="Patrignani A."/>
            <person name="Gruter S."/>
            <person name="Poveda L."/>
            <person name="Shimizu-Inatsugi R."/>
            <person name="Baeten J."/>
            <person name="Francoijs K.J."/>
            <person name="Nataraja K.N."/>
            <person name="Reddy Y.A.N."/>
            <person name="Phadnis S."/>
            <person name="Ravikumar R.L."/>
            <person name="Schlapbach R."/>
            <person name="Sreeman S.M."/>
            <person name="Shimizu K.K."/>
        </authorList>
    </citation>
    <scope>NUCLEOTIDE SEQUENCE</scope>
</reference>
<protein>
    <submittedName>
        <fullName evidence="2">Uncharacterized protein</fullName>
    </submittedName>
</protein>
<reference evidence="2" key="2">
    <citation type="submission" date="2021-12" db="EMBL/GenBank/DDBJ databases">
        <title>Resequencing data analysis of finger millet.</title>
        <authorList>
            <person name="Hatakeyama M."/>
            <person name="Aluri S."/>
            <person name="Balachadran M.T."/>
            <person name="Sivarajan S.R."/>
            <person name="Poveda L."/>
            <person name="Shimizu-Inatsugi R."/>
            <person name="Schlapbach R."/>
            <person name="Sreeman S.M."/>
            <person name="Shimizu K.K."/>
        </authorList>
    </citation>
    <scope>NUCLEOTIDE SEQUENCE</scope>
</reference>
<evidence type="ECO:0000256" key="1">
    <source>
        <dbReference type="SAM" id="MobiDB-lite"/>
    </source>
</evidence>
<feature type="region of interest" description="Disordered" evidence="1">
    <location>
        <begin position="181"/>
        <end position="226"/>
    </location>
</feature>
<evidence type="ECO:0000313" key="3">
    <source>
        <dbReference type="Proteomes" id="UP001054889"/>
    </source>
</evidence>
<feature type="compositionally biased region" description="Low complexity" evidence="1">
    <location>
        <begin position="142"/>
        <end position="154"/>
    </location>
</feature>
<feature type="compositionally biased region" description="Polar residues" evidence="1">
    <location>
        <begin position="30"/>
        <end position="53"/>
    </location>
</feature>